<evidence type="ECO:0000313" key="8">
    <source>
        <dbReference type="EMBL" id="JAT32230.1"/>
    </source>
</evidence>
<keyword evidence="7" id="KW-0503">Monooxygenase</keyword>
<dbReference type="InterPro" id="IPR036188">
    <property type="entry name" value="FAD/NAD-bd_sf"/>
</dbReference>
<dbReference type="AlphaFoldDB" id="A0A1B6M8H7"/>
<keyword evidence="6" id="KW-0560">Oxidoreductase</keyword>
<feature type="non-terminal residue" evidence="8">
    <location>
        <position position="154"/>
    </location>
</feature>
<dbReference type="InterPro" id="IPR000960">
    <property type="entry name" value="Flavin_mOase"/>
</dbReference>
<evidence type="ECO:0000256" key="7">
    <source>
        <dbReference type="ARBA" id="ARBA00023033"/>
    </source>
</evidence>
<dbReference type="Pfam" id="PF00743">
    <property type="entry name" value="FMO-like"/>
    <property type="match status" value="1"/>
</dbReference>
<sequence>LVIKISRIQSEWEVSARDLQSGKCFTNYFDVLFICNGVNNTPFTAHIEGVEVFRGHSSHSHDFREAEPFRGQRVLVVGGGPSGMDITEHVSHSADKVFMSHHSNYLKNLGFRANVEIKPDVKRLLEHAVEFVDGSVESIDTLVYCTGSYPSSHP</sequence>
<proteinExistence type="inferred from homology"/>
<dbReference type="GO" id="GO:0050661">
    <property type="term" value="F:NADP binding"/>
    <property type="evidence" value="ECO:0007669"/>
    <property type="project" value="InterPro"/>
</dbReference>
<organism evidence="8">
    <name type="scientific">Graphocephala atropunctata</name>
    <dbReference type="NCBI Taxonomy" id="36148"/>
    <lineage>
        <taxon>Eukaryota</taxon>
        <taxon>Metazoa</taxon>
        <taxon>Ecdysozoa</taxon>
        <taxon>Arthropoda</taxon>
        <taxon>Hexapoda</taxon>
        <taxon>Insecta</taxon>
        <taxon>Pterygota</taxon>
        <taxon>Neoptera</taxon>
        <taxon>Paraneoptera</taxon>
        <taxon>Hemiptera</taxon>
        <taxon>Auchenorrhyncha</taxon>
        <taxon>Membracoidea</taxon>
        <taxon>Cicadellidae</taxon>
        <taxon>Cicadellinae</taxon>
        <taxon>Cicadellini</taxon>
        <taxon>Graphocephala</taxon>
    </lineage>
</organism>
<comment type="cofactor">
    <cofactor evidence="1">
        <name>FAD</name>
        <dbReference type="ChEBI" id="CHEBI:57692"/>
    </cofactor>
</comment>
<dbReference type="FunFam" id="3.50.50.60:FF:000138">
    <property type="entry name" value="Flavin-containing monooxygenase"/>
    <property type="match status" value="1"/>
</dbReference>
<evidence type="ECO:0000256" key="3">
    <source>
        <dbReference type="ARBA" id="ARBA00022630"/>
    </source>
</evidence>
<dbReference type="Gene3D" id="3.50.50.60">
    <property type="entry name" value="FAD/NAD(P)-binding domain"/>
    <property type="match status" value="1"/>
</dbReference>
<keyword evidence="3" id="KW-0285">Flavoprotein</keyword>
<evidence type="ECO:0000256" key="4">
    <source>
        <dbReference type="ARBA" id="ARBA00022827"/>
    </source>
</evidence>
<protein>
    <recommendedName>
        <fullName evidence="9">Flavin-containing monooxygenase</fullName>
    </recommendedName>
</protein>
<reference evidence="8" key="1">
    <citation type="submission" date="2015-11" db="EMBL/GenBank/DDBJ databases">
        <title>De novo transcriptome assembly of four potential Pierce s Disease insect vectors from Arizona vineyards.</title>
        <authorList>
            <person name="Tassone E.E."/>
        </authorList>
    </citation>
    <scope>NUCLEOTIDE SEQUENCE</scope>
</reference>
<gene>
    <name evidence="8" type="ORF">g.6997</name>
</gene>
<dbReference type="GO" id="GO:0050660">
    <property type="term" value="F:flavin adenine dinucleotide binding"/>
    <property type="evidence" value="ECO:0007669"/>
    <property type="project" value="InterPro"/>
</dbReference>
<keyword evidence="5" id="KW-0521">NADP</keyword>
<dbReference type="EMBL" id="GEBQ01007747">
    <property type="protein sequence ID" value="JAT32230.1"/>
    <property type="molecule type" value="Transcribed_RNA"/>
</dbReference>
<dbReference type="SUPFAM" id="SSF51905">
    <property type="entry name" value="FAD/NAD(P)-binding domain"/>
    <property type="match status" value="1"/>
</dbReference>
<keyword evidence="4" id="KW-0274">FAD</keyword>
<dbReference type="PRINTS" id="PR00370">
    <property type="entry name" value="FMOXYGENASE"/>
</dbReference>
<accession>A0A1B6M8H7</accession>
<dbReference type="PANTHER" id="PTHR23023">
    <property type="entry name" value="DIMETHYLANILINE MONOOXYGENASE"/>
    <property type="match status" value="1"/>
</dbReference>
<dbReference type="InterPro" id="IPR050346">
    <property type="entry name" value="FMO-like"/>
</dbReference>
<feature type="non-terminal residue" evidence="8">
    <location>
        <position position="1"/>
    </location>
</feature>
<name>A0A1B6M8H7_9HEMI</name>
<evidence type="ECO:0000256" key="1">
    <source>
        <dbReference type="ARBA" id="ARBA00001974"/>
    </source>
</evidence>
<comment type="similarity">
    <text evidence="2">Belongs to the FMO family.</text>
</comment>
<dbReference type="InterPro" id="IPR020946">
    <property type="entry name" value="Flavin_mOase-like"/>
</dbReference>
<evidence type="ECO:0000256" key="6">
    <source>
        <dbReference type="ARBA" id="ARBA00023002"/>
    </source>
</evidence>
<dbReference type="GO" id="GO:0004499">
    <property type="term" value="F:N,N-dimethylaniline monooxygenase activity"/>
    <property type="evidence" value="ECO:0007669"/>
    <property type="project" value="InterPro"/>
</dbReference>
<evidence type="ECO:0008006" key="9">
    <source>
        <dbReference type="Google" id="ProtNLM"/>
    </source>
</evidence>
<evidence type="ECO:0000256" key="2">
    <source>
        <dbReference type="ARBA" id="ARBA00009183"/>
    </source>
</evidence>
<evidence type="ECO:0000256" key="5">
    <source>
        <dbReference type="ARBA" id="ARBA00022857"/>
    </source>
</evidence>